<evidence type="ECO:0000256" key="1">
    <source>
        <dbReference type="SAM" id="MobiDB-lite"/>
    </source>
</evidence>
<dbReference type="Pfam" id="PF02575">
    <property type="entry name" value="YbaB_DNA_bd"/>
    <property type="match status" value="1"/>
</dbReference>
<protein>
    <recommendedName>
        <fullName evidence="4">YbaB/EbfC DNA-binding family protein</fullName>
    </recommendedName>
</protein>
<dbReference type="Proteomes" id="UP001499884">
    <property type="component" value="Unassembled WGS sequence"/>
</dbReference>
<proteinExistence type="predicted"/>
<keyword evidence="3" id="KW-1185">Reference proteome</keyword>
<accession>A0ABP7GC90</accession>
<evidence type="ECO:0008006" key="4">
    <source>
        <dbReference type="Google" id="ProtNLM"/>
    </source>
</evidence>
<organism evidence="2 3">
    <name type="scientific">Streptomyces tremellae</name>
    <dbReference type="NCBI Taxonomy" id="1124239"/>
    <lineage>
        <taxon>Bacteria</taxon>
        <taxon>Bacillati</taxon>
        <taxon>Actinomycetota</taxon>
        <taxon>Actinomycetes</taxon>
        <taxon>Kitasatosporales</taxon>
        <taxon>Streptomycetaceae</taxon>
        <taxon>Streptomyces</taxon>
    </lineage>
</organism>
<feature type="region of interest" description="Disordered" evidence="1">
    <location>
        <begin position="117"/>
        <end position="141"/>
    </location>
</feature>
<reference evidence="3" key="1">
    <citation type="journal article" date="2019" name="Int. J. Syst. Evol. Microbiol.">
        <title>The Global Catalogue of Microorganisms (GCM) 10K type strain sequencing project: providing services to taxonomists for standard genome sequencing and annotation.</title>
        <authorList>
            <consortium name="The Broad Institute Genomics Platform"/>
            <consortium name="The Broad Institute Genome Sequencing Center for Infectious Disease"/>
            <person name="Wu L."/>
            <person name="Ma J."/>
        </authorList>
    </citation>
    <scope>NUCLEOTIDE SEQUENCE [LARGE SCALE GENOMIC DNA]</scope>
    <source>
        <strain evidence="3">JCM 30846</strain>
    </source>
</reference>
<sequence length="141" mass="15190">MTSPYDQPIEDLLAQYRAQREAAVETRRRINETTGTATAPRQTVKVTVGAQGEVTAIEFPTSAYRRLPPKELAEVLMTTIAQARADAMEKVGDLMSGQLPPGVSMGGLLKGEVDPTQLLAEDPTMPDSVKEYVDKGGPESS</sequence>
<dbReference type="InterPro" id="IPR036894">
    <property type="entry name" value="YbaB-like_sf"/>
</dbReference>
<evidence type="ECO:0000313" key="3">
    <source>
        <dbReference type="Proteomes" id="UP001499884"/>
    </source>
</evidence>
<evidence type="ECO:0000313" key="2">
    <source>
        <dbReference type="EMBL" id="GAA3760196.1"/>
    </source>
</evidence>
<dbReference type="SUPFAM" id="SSF82607">
    <property type="entry name" value="YbaB-like"/>
    <property type="match status" value="1"/>
</dbReference>
<dbReference type="InterPro" id="IPR004401">
    <property type="entry name" value="YbaB/EbfC"/>
</dbReference>
<comment type="caution">
    <text evidence="2">The sequence shown here is derived from an EMBL/GenBank/DDBJ whole genome shotgun (WGS) entry which is preliminary data.</text>
</comment>
<feature type="compositionally biased region" description="Basic and acidic residues" evidence="1">
    <location>
        <begin position="128"/>
        <end position="141"/>
    </location>
</feature>
<dbReference type="Gene3D" id="3.30.1310.10">
    <property type="entry name" value="Nucleoid-associated protein YbaB-like domain"/>
    <property type="match status" value="1"/>
</dbReference>
<dbReference type="EMBL" id="BAABEP010000086">
    <property type="protein sequence ID" value="GAA3760196.1"/>
    <property type="molecule type" value="Genomic_DNA"/>
</dbReference>
<name>A0ABP7GC90_9ACTN</name>
<dbReference type="RefSeq" id="WP_345655242.1">
    <property type="nucleotide sequence ID" value="NZ_BAABEP010000086.1"/>
</dbReference>
<gene>
    <name evidence="2" type="ORF">GCM10023082_63150</name>
</gene>